<dbReference type="InterPro" id="IPR000160">
    <property type="entry name" value="GGDEF_dom"/>
</dbReference>
<dbReference type="OrthoDB" id="9801841at2"/>
<dbReference type="GO" id="GO:0071732">
    <property type="term" value="P:cellular response to nitric oxide"/>
    <property type="evidence" value="ECO:0007669"/>
    <property type="project" value="UniProtKB-ARBA"/>
</dbReference>
<name>A0A254T7S2_9BURK</name>
<feature type="domain" description="GGDEF" evidence="6">
    <location>
        <begin position="1308"/>
        <end position="1441"/>
    </location>
</feature>
<dbReference type="Gene3D" id="3.30.450.40">
    <property type="match status" value="3"/>
</dbReference>
<evidence type="ECO:0000259" key="4">
    <source>
        <dbReference type="PROSITE" id="PS50113"/>
    </source>
</evidence>
<dbReference type="EMBL" id="LSTO01000002">
    <property type="protein sequence ID" value="OWW18696.1"/>
    <property type="molecule type" value="Genomic_DNA"/>
</dbReference>
<accession>A0A254T7S2</accession>
<dbReference type="SUPFAM" id="SSF55785">
    <property type="entry name" value="PYP-like sensor domain (PAS domain)"/>
    <property type="match status" value="2"/>
</dbReference>
<dbReference type="Pfam" id="PF13426">
    <property type="entry name" value="PAS_9"/>
    <property type="match status" value="1"/>
</dbReference>
<feature type="domain" description="PAC" evidence="4">
    <location>
        <begin position="1058"/>
        <end position="1110"/>
    </location>
</feature>
<dbReference type="SMART" id="SM00091">
    <property type="entry name" value="PAS"/>
    <property type="match status" value="2"/>
</dbReference>
<dbReference type="CDD" id="cd00130">
    <property type="entry name" value="PAS"/>
    <property type="match status" value="2"/>
</dbReference>
<dbReference type="Pfam" id="PF08448">
    <property type="entry name" value="PAS_4"/>
    <property type="match status" value="1"/>
</dbReference>
<evidence type="ECO:0000313" key="7">
    <source>
        <dbReference type="EMBL" id="OWW18696.1"/>
    </source>
</evidence>
<dbReference type="PANTHER" id="PTHR44757:SF2">
    <property type="entry name" value="BIOFILM ARCHITECTURE MAINTENANCE PROTEIN MBAA"/>
    <property type="match status" value="1"/>
</dbReference>
<dbReference type="Pfam" id="PF00990">
    <property type="entry name" value="GGDEF"/>
    <property type="match status" value="1"/>
</dbReference>
<dbReference type="CDD" id="cd01948">
    <property type="entry name" value="EAL"/>
    <property type="match status" value="1"/>
</dbReference>
<dbReference type="PROSITE" id="PS50113">
    <property type="entry name" value="PAC"/>
    <property type="match status" value="1"/>
</dbReference>
<dbReference type="InterPro" id="IPR003018">
    <property type="entry name" value="GAF"/>
</dbReference>
<dbReference type="InterPro" id="IPR029016">
    <property type="entry name" value="GAF-like_dom_sf"/>
</dbReference>
<organism evidence="7 8">
    <name type="scientific">Noviherbaspirillum denitrificans</name>
    <dbReference type="NCBI Taxonomy" id="1968433"/>
    <lineage>
        <taxon>Bacteria</taxon>
        <taxon>Pseudomonadati</taxon>
        <taxon>Pseudomonadota</taxon>
        <taxon>Betaproteobacteria</taxon>
        <taxon>Burkholderiales</taxon>
        <taxon>Oxalobacteraceae</taxon>
        <taxon>Noviherbaspirillum</taxon>
    </lineage>
</organism>
<dbReference type="InterPro" id="IPR035919">
    <property type="entry name" value="EAL_sf"/>
</dbReference>
<dbReference type="SUPFAM" id="SSF55073">
    <property type="entry name" value="Nucleotide cyclase"/>
    <property type="match status" value="1"/>
</dbReference>
<evidence type="ECO:0008006" key="9">
    <source>
        <dbReference type="Google" id="ProtNLM"/>
    </source>
</evidence>
<protein>
    <recommendedName>
        <fullName evidence="9">Diguanylate cyclase</fullName>
    </recommendedName>
</protein>
<dbReference type="NCBIfam" id="TIGR00254">
    <property type="entry name" value="GGDEF"/>
    <property type="match status" value="1"/>
</dbReference>
<dbReference type="InterPro" id="IPR052155">
    <property type="entry name" value="Biofilm_reg_signaling"/>
</dbReference>
<feature type="domain" description="EAL" evidence="5">
    <location>
        <begin position="1450"/>
        <end position="1704"/>
    </location>
</feature>
<dbReference type="SMART" id="SM00267">
    <property type="entry name" value="GGDEF"/>
    <property type="match status" value="1"/>
</dbReference>
<dbReference type="SMART" id="SM00065">
    <property type="entry name" value="GAF"/>
    <property type="match status" value="3"/>
</dbReference>
<comment type="caution">
    <text evidence="7">The sequence shown here is derived from an EMBL/GenBank/DDBJ whole genome shotgun (WGS) entry which is preliminary data.</text>
</comment>
<dbReference type="PROSITE" id="PS50112">
    <property type="entry name" value="PAS"/>
    <property type="match status" value="1"/>
</dbReference>
<dbReference type="InterPro" id="IPR000700">
    <property type="entry name" value="PAS-assoc_C"/>
</dbReference>
<evidence type="ECO:0000313" key="8">
    <source>
        <dbReference type="Proteomes" id="UP000197535"/>
    </source>
</evidence>
<dbReference type="FunFam" id="3.20.20.450:FF:000001">
    <property type="entry name" value="Cyclic di-GMP phosphodiesterase yahA"/>
    <property type="match status" value="1"/>
</dbReference>
<dbReference type="Gene3D" id="3.30.450.20">
    <property type="entry name" value="PAS domain"/>
    <property type="match status" value="2"/>
</dbReference>
<dbReference type="Proteomes" id="UP000197535">
    <property type="component" value="Unassembled WGS sequence"/>
</dbReference>
<dbReference type="PROSITE" id="PS50887">
    <property type="entry name" value="GGDEF"/>
    <property type="match status" value="1"/>
</dbReference>
<evidence type="ECO:0000259" key="5">
    <source>
        <dbReference type="PROSITE" id="PS50883"/>
    </source>
</evidence>
<dbReference type="InterPro" id="IPR013656">
    <property type="entry name" value="PAS_4"/>
</dbReference>
<dbReference type="InterPro" id="IPR043128">
    <property type="entry name" value="Rev_trsase/Diguanyl_cyclase"/>
</dbReference>
<gene>
    <name evidence="7" type="ORF">AYR66_03730</name>
</gene>
<dbReference type="SUPFAM" id="SSF55781">
    <property type="entry name" value="GAF domain-like"/>
    <property type="match status" value="3"/>
</dbReference>
<dbReference type="Gene3D" id="3.30.70.270">
    <property type="match status" value="1"/>
</dbReference>
<reference evidence="7 8" key="1">
    <citation type="submission" date="2016-02" db="EMBL/GenBank/DDBJ databases">
        <authorList>
            <person name="Wen L."/>
            <person name="He K."/>
            <person name="Yang H."/>
        </authorList>
    </citation>
    <scope>NUCLEOTIDE SEQUENCE [LARGE SCALE GENOMIC DNA]</scope>
    <source>
        <strain evidence="7 8">TSA40</strain>
    </source>
</reference>
<dbReference type="InterPro" id="IPR029787">
    <property type="entry name" value="Nucleotide_cyclase"/>
</dbReference>
<feature type="domain" description="PAS" evidence="3">
    <location>
        <begin position="689"/>
        <end position="735"/>
    </location>
</feature>
<dbReference type="InterPro" id="IPR000014">
    <property type="entry name" value="PAS"/>
</dbReference>
<dbReference type="Gene3D" id="3.20.20.450">
    <property type="entry name" value="EAL domain"/>
    <property type="match status" value="1"/>
</dbReference>
<dbReference type="InterPro" id="IPR035965">
    <property type="entry name" value="PAS-like_dom_sf"/>
</dbReference>
<dbReference type="GO" id="GO:0071111">
    <property type="term" value="F:cyclic-guanylate-specific phosphodiesterase activity"/>
    <property type="evidence" value="ECO:0007669"/>
    <property type="project" value="UniProtKB-EC"/>
</dbReference>
<dbReference type="Pfam" id="PF13185">
    <property type="entry name" value="GAF_2"/>
    <property type="match status" value="3"/>
</dbReference>
<evidence type="ECO:0000259" key="6">
    <source>
        <dbReference type="PROSITE" id="PS50887"/>
    </source>
</evidence>
<dbReference type="InterPro" id="IPR001633">
    <property type="entry name" value="EAL_dom"/>
</dbReference>
<sequence>MFSLILQRTVSPLDKAKVYGLRMGLCQTAGRFEEALAAGSEGLRLFGIALPDEDAGIAAEEEQGRASIMRAVAGRPPADFFDHPQAIDPAAMASISLLVEMLPCAFVARNRLYPLLIYKAVSLSLEYGHTEKSCVAYSGYGMILASRFGDVALGYDFSGLGLRLNEKFNDARMRGALLFLHGNYLNFWHKPFAENIALMEEGFRACLEVGDLVWAGYSSYRTPWQMIEKGEPLDAVAKALQKYAAFAEQSRNEGAFRAIRLEQQFVASLKGATSTQAGFSDSNFDEEECLQAFERARFRSGTAFRHVMKLIASFLYRRYGDALDASQDAMRMLDVMTSMPIEASCFFYQALTLTALHTQVDADRQIEFSGALKGHQKRLRLWAKNCPQNFLHRYALVAAEIARIEGRDLDAMQRYEQAIRLAALHGFVQDEALANELAAHFYRTRGSGRSADAYLRHAHACYLSWGASGKVRQLECLYPQLQGSETAAADESLPRGTLQLDALAVIKASQALSGEISFDRLLSRLLQVVIEQAGAQKGYVILQHGGSLAVEAEAVLDERGIVQARRLDSVALAASPMLPVTLVNYVWRTRQKVLLESAASDKRFATDPYVAANHLKSVLCQPIFRQAELVGLLYLENNLIAGAFSADALGVLELLSSQAAISLENARLYTDLEEENAERRRIERELQLSEAHYRRLFETAKDGILLLHAASGVVTDVNPCLVDMLGYRYDEFVGKRIGEIAAFRNRDACKAIFDELQREESVRHDSLPLQTSDGHDLVVEFVSSTYTVEDTRVIQCNIRDITDRRHAEQRQAVQFAVTRALADARSLAEAAAPLLGAVCAHFGWAIGEFWEINEDAGTMRLTYAWESPAIAPSAFVAMGREKFTTPEIGIPGRVVAARRPLWIPDVTGDPAFPRIREALAIGLHGAFALPVMLGGQIVGAMTFFSHETRMPDEAMIGMMQVVASQIGQFMQRKHAEQALIKSEERFRSLTDLSSDWYWEQDENFRFTVMSEGVGRVGGMVPEHLIGKTRRELAIDSGTLDEESWEAHVRVLRAHQPFHNLEYKVRAEDGRWHWYSISGEPLFDDSGVFRGYRGTGKEISDRKQAEALHLGQARVLEMIATGASLQDVLSTLVGVIESQSYGMLGSILLLDEDGERVHPGAVASLPEIFVCSLARLPIGPNAGSCGTAMHLCKQVVVTDIDADPLWTALRDDALAHGLRACWSTPIVSQQGGVLGTFAMYYREARTPTPAELRLADFAARIAGIAIERKQAEHRISYMAHHDTLTGLPNRALLLDRLRQAVAQSQRIAKAVAVMFIDLDDFKHINDSLGHQVGDQLLQMVAGRLQLCLRRGDTLARLGGDEFVLVLPAVEDDHAAASVAQKILDELRSTFYVGNHELHAGCSIGISLYPDDGEDADTLMRAADTAMYHAKGKGRGNYQFFMQSLNVAAQYRLAIANQLRQAIARGEFSLHYQPQVDMERGRIVSTEALLRWLQPDRGFIPPADFIPIAEETGLITQIGEWVLREACLQLRRWREAGHVDLCMAVNLSARQLLIPDFAGSVERILLETGVPAAALELEITENFLMHPSEENIGLLTQLSDMGVQLSVDDFGTGYSSLSYLKRFPIDALKIDQSFVRGIGQAQHDAAITNAIIAMAHSLNLKVIAEGVETAEQAAFLRARQCVFAQGYYYSKPVPPEAFTELLHRQPLLSAA</sequence>
<feature type="coiled-coil region" evidence="2">
    <location>
        <begin position="665"/>
        <end position="692"/>
    </location>
</feature>
<proteinExistence type="predicted"/>
<evidence type="ECO:0000256" key="2">
    <source>
        <dbReference type="SAM" id="Coils"/>
    </source>
</evidence>
<keyword evidence="8" id="KW-1185">Reference proteome</keyword>
<keyword evidence="2" id="KW-0175">Coiled coil</keyword>
<dbReference type="SUPFAM" id="SSF141868">
    <property type="entry name" value="EAL domain-like"/>
    <property type="match status" value="1"/>
</dbReference>
<evidence type="ECO:0000256" key="1">
    <source>
        <dbReference type="ARBA" id="ARBA00051114"/>
    </source>
</evidence>
<dbReference type="Pfam" id="PF00563">
    <property type="entry name" value="EAL"/>
    <property type="match status" value="1"/>
</dbReference>
<dbReference type="SMART" id="SM00052">
    <property type="entry name" value="EAL"/>
    <property type="match status" value="1"/>
</dbReference>
<comment type="catalytic activity">
    <reaction evidence="1">
        <text>3',3'-c-di-GMP + H2O = 5'-phosphoguanylyl(3'-&gt;5')guanosine + H(+)</text>
        <dbReference type="Rhea" id="RHEA:24902"/>
        <dbReference type="ChEBI" id="CHEBI:15377"/>
        <dbReference type="ChEBI" id="CHEBI:15378"/>
        <dbReference type="ChEBI" id="CHEBI:58754"/>
        <dbReference type="ChEBI" id="CHEBI:58805"/>
        <dbReference type="EC" id="3.1.4.52"/>
    </reaction>
    <physiologicalReaction direction="left-to-right" evidence="1">
        <dbReference type="Rhea" id="RHEA:24903"/>
    </physiologicalReaction>
</comment>
<dbReference type="PANTHER" id="PTHR44757">
    <property type="entry name" value="DIGUANYLATE CYCLASE DGCP"/>
    <property type="match status" value="1"/>
</dbReference>
<dbReference type="PROSITE" id="PS50883">
    <property type="entry name" value="EAL"/>
    <property type="match status" value="1"/>
</dbReference>
<dbReference type="CDD" id="cd01949">
    <property type="entry name" value="GGDEF"/>
    <property type="match status" value="1"/>
</dbReference>
<evidence type="ECO:0000259" key="3">
    <source>
        <dbReference type="PROSITE" id="PS50112"/>
    </source>
</evidence>
<dbReference type="FunFam" id="3.30.70.270:FF:000001">
    <property type="entry name" value="Diguanylate cyclase domain protein"/>
    <property type="match status" value="1"/>
</dbReference>
<dbReference type="NCBIfam" id="TIGR00229">
    <property type="entry name" value="sensory_box"/>
    <property type="match status" value="2"/>
</dbReference>